<dbReference type="GO" id="GO:0046872">
    <property type="term" value="F:metal ion binding"/>
    <property type="evidence" value="ECO:0007669"/>
    <property type="project" value="UniProtKB-KW"/>
</dbReference>
<organism evidence="7 8">
    <name type="scientific">Picrophilus torridus (strain ATCC 700027 / DSM 9790 / JCM 10055 / NBRC 100828 / KAW 2/3)</name>
    <dbReference type="NCBI Taxonomy" id="1122961"/>
    <lineage>
        <taxon>Archaea</taxon>
        <taxon>Methanobacteriati</taxon>
        <taxon>Thermoplasmatota</taxon>
        <taxon>Thermoplasmata</taxon>
        <taxon>Thermoplasmatales</taxon>
        <taxon>Picrophilaceae</taxon>
        <taxon>Picrophilus</taxon>
    </lineage>
</organism>
<proteinExistence type="predicted"/>
<evidence type="ECO:0000256" key="5">
    <source>
        <dbReference type="ARBA" id="ARBA00023014"/>
    </source>
</evidence>
<dbReference type="InterPro" id="IPR003265">
    <property type="entry name" value="HhH-GPD_domain"/>
</dbReference>
<dbReference type="GO" id="GO:0016787">
    <property type="term" value="F:hydrolase activity"/>
    <property type="evidence" value="ECO:0007669"/>
    <property type="project" value="UniProtKB-ARBA"/>
</dbReference>
<dbReference type="GO" id="GO:0051539">
    <property type="term" value="F:4 iron, 4 sulfur cluster binding"/>
    <property type="evidence" value="ECO:0007669"/>
    <property type="project" value="UniProtKB-KW"/>
</dbReference>
<dbReference type="SMART" id="SM00478">
    <property type="entry name" value="ENDO3c"/>
    <property type="match status" value="1"/>
</dbReference>
<dbReference type="AlphaFoldDB" id="A0A8G2FW09"/>
<dbReference type="InterPro" id="IPR023170">
    <property type="entry name" value="HhH_base_excis_C"/>
</dbReference>
<evidence type="ECO:0000256" key="1">
    <source>
        <dbReference type="ARBA" id="ARBA00001966"/>
    </source>
</evidence>
<comment type="cofactor">
    <cofactor evidence="1">
        <name>[4Fe-4S] cluster</name>
        <dbReference type="ChEBI" id="CHEBI:49883"/>
    </cofactor>
</comment>
<dbReference type="GO" id="GO:0006284">
    <property type="term" value="P:base-excision repair"/>
    <property type="evidence" value="ECO:0007669"/>
    <property type="project" value="InterPro"/>
</dbReference>
<dbReference type="PIRSF" id="PIRSF001435">
    <property type="entry name" value="Nth"/>
    <property type="match status" value="1"/>
</dbReference>
<evidence type="ECO:0000256" key="2">
    <source>
        <dbReference type="ARBA" id="ARBA00022485"/>
    </source>
</evidence>
<dbReference type="SUPFAM" id="SSF48150">
    <property type="entry name" value="DNA-glycosylase"/>
    <property type="match status" value="1"/>
</dbReference>
<dbReference type="InterPro" id="IPR011257">
    <property type="entry name" value="DNA_glycosylase"/>
</dbReference>
<keyword evidence="5" id="KW-0411">Iron-sulfur</keyword>
<dbReference type="PANTHER" id="PTHR10359">
    <property type="entry name" value="A/G-SPECIFIC ADENINE GLYCOSYLASE/ENDONUCLEASE III"/>
    <property type="match status" value="1"/>
</dbReference>
<protein>
    <submittedName>
        <fullName evidence="7">DNA-3-methyladenine glycosylase III</fullName>
    </submittedName>
</protein>
<sequence>MNIPEIYKRLFSFYGDLHWWPAENDFEVLIGAILTQNTSWRNVEKAIESLKSSGQLTIDWIIKMDCKDLALKIRSAGFYNQKAGYIKNACISIKAIYGNLDNMKKNFNEVYDFLSGLKGIGPETRDSILLYALNYRTFVIDKYTLRLFSRLYGKNFSYIEIKSSVEESLKTVFELKNFHAMIVELSKDYCRKKPLCLKCPLNDLCLYGNNRTVTD</sequence>
<comment type="caution">
    <text evidence="7">The sequence shown here is derived from an EMBL/GenBank/DDBJ whole genome shotgun (WGS) entry which is preliminary data.</text>
</comment>
<evidence type="ECO:0000259" key="6">
    <source>
        <dbReference type="SMART" id="SM00478"/>
    </source>
</evidence>
<dbReference type="CDD" id="cd00056">
    <property type="entry name" value="ENDO3c"/>
    <property type="match status" value="1"/>
</dbReference>
<dbReference type="Gene3D" id="1.10.340.30">
    <property type="entry name" value="Hypothetical protein, domain 2"/>
    <property type="match status" value="1"/>
</dbReference>
<name>A0A8G2FW09_PICTO</name>
<keyword evidence="3" id="KW-0479">Metal-binding</keyword>
<dbReference type="PANTHER" id="PTHR10359:SF19">
    <property type="entry name" value="DNA REPAIR GLYCOSYLASE MJ1434-RELATED"/>
    <property type="match status" value="1"/>
</dbReference>
<dbReference type="Gene3D" id="1.10.1670.10">
    <property type="entry name" value="Helix-hairpin-Helix base-excision DNA repair enzymes (C-terminal)"/>
    <property type="match status" value="1"/>
</dbReference>
<reference evidence="7 8" key="1">
    <citation type="submission" date="2017-04" db="EMBL/GenBank/DDBJ databases">
        <authorList>
            <person name="Varghese N."/>
            <person name="Submissions S."/>
        </authorList>
    </citation>
    <scope>NUCLEOTIDE SEQUENCE [LARGE SCALE GENOMIC DNA]</scope>
    <source>
        <strain evidence="7 8">DSM 9789</strain>
    </source>
</reference>
<dbReference type="SMART" id="SM00525">
    <property type="entry name" value="FES"/>
    <property type="match status" value="1"/>
</dbReference>
<dbReference type="RefSeq" id="WP_084272465.1">
    <property type="nucleotide sequence ID" value="NZ_FWYE01000001.1"/>
</dbReference>
<evidence type="ECO:0000256" key="4">
    <source>
        <dbReference type="ARBA" id="ARBA00023004"/>
    </source>
</evidence>
<dbReference type="Proteomes" id="UP000192315">
    <property type="component" value="Unassembled WGS sequence"/>
</dbReference>
<evidence type="ECO:0000313" key="7">
    <source>
        <dbReference type="EMBL" id="SMD30518.1"/>
    </source>
</evidence>
<feature type="domain" description="HhH-GPD" evidence="6">
    <location>
        <begin position="34"/>
        <end position="188"/>
    </location>
</feature>
<dbReference type="Pfam" id="PF00730">
    <property type="entry name" value="HhH-GPD"/>
    <property type="match status" value="1"/>
</dbReference>
<gene>
    <name evidence="7" type="ORF">SAMN02745355_0403</name>
</gene>
<accession>A0A8G2FW09</accession>
<keyword evidence="8" id="KW-1185">Reference proteome</keyword>
<dbReference type="InterPro" id="IPR003651">
    <property type="entry name" value="Endonuclease3_FeS-loop_motif"/>
</dbReference>
<keyword evidence="4" id="KW-0408">Iron</keyword>
<dbReference type="GO" id="GO:0140097">
    <property type="term" value="F:catalytic activity, acting on DNA"/>
    <property type="evidence" value="ECO:0007669"/>
    <property type="project" value="UniProtKB-ARBA"/>
</dbReference>
<dbReference type="EMBL" id="FWYE01000001">
    <property type="protein sequence ID" value="SMD30518.1"/>
    <property type="molecule type" value="Genomic_DNA"/>
</dbReference>
<evidence type="ECO:0000313" key="8">
    <source>
        <dbReference type="Proteomes" id="UP000192315"/>
    </source>
</evidence>
<evidence type="ECO:0000256" key="3">
    <source>
        <dbReference type="ARBA" id="ARBA00022723"/>
    </source>
</evidence>
<keyword evidence="2" id="KW-0004">4Fe-4S</keyword>